<comment type="caution">
    <text evidence="3">The sequence shown here is derived from an EMBL/GenBank/DDBJ whole genome shotgun (WGS) entry which is preliminary data.</text>
</comment>
<dbReference type="STRING" id="520762.AN619_27060"/>
<dbReference type="OrthoDB" id="9812429at2"/>
<evidence type="ECO:0000313" key="3">
    <source>
        <dbReference type="EMBL" id="KXG73951.1"/>
    </source>
</evidence>
<reference evidence="3 4" key="1">
    <citation type="submission" date="2015-12" db="EMBL/GenBank/DDBJ databases">
        <title>Draft genome sequence of the thermoanaerobe Thermotalea metallivorans, an isolate from the runoff channel of the Great Artesian Basin, Australia.</title>
        <authorList>
            <person name="Patel B.K."/>
        </authorList>
    </citation>
    <scope>NUCLEOTIDE SEQUENCE [LARGE SCALE GENOMIC DNA]</scope>
    <source>
        <strain evidence="3 4">B2-1</strain>
    </source>
</reference>
<dbReference type="RefSeq" id="WP_068557801.1">
    <property type="nucleotide sequence ID" value="NZ_LOEE01000070.1"/>
</dbReference>
<feature type="coiled-coil region" evidence="1">
    <location>
        <begin position="193"/>
        <end position="221"/>
    </location>
</feature>
<evidence type="ECO:0000256" key="1">
    <source>
        <dbReference type="SAM" id="Coils"/>
    </source>
</evidence>
<feature type="domain" description="Putative amidase" evidence="2">
    <location>
        <begin position="246"/>
        <end position="409"/>
    </location>
</feature>
<proteinExistence type="predicted"/>
<keyword evidence="1" id="KW-0175">Coiled coil</keyword>
<keyword evidence="4" id="KW-1185">Reference proteome</keyword>
<dbReference type="Proteomes" id="UP000070456">
    <property type="component" value="Unassembled WGS sequence"/>
</dbReference>
<dbReference type="InterPro" id="IPR024301">
    <property type="entry name" value="Amidase_6"/>
</dbReference>
<dbReference type="EMBL" id="LOEE01000070">
    <property type="protein sequence ID" value="KXG73951.1"/>
    <property type="molecule type" value="Genomic_DNA"/>
</dbReference>
<accession>A0A140L076</accession>
<sequence length="430" mass="49108">MKKIIAITIVFCLMMSLSIIAFGNGRDVLSNYVDENFQIEYDKISSLKDDEEQIKNLIHLYFDMYNHSLKTLKPVEWDILLIENANTDLIKEIHKYDLEYNILYNIRFKNYKNIIDFEKINIEENQAIVNLIYGSDINYDHLQDVNTKIRNIKYTIKLKKSNLQWKIEAIDSDEYGAKYFKDKMKVKSLFDINESKKIAIKQALEEVKKAAIEMNKNIQNSYKNLNISEAEKGTLNGTVGIAATVSYNRDTAIEYARKYALNNAPFFYSASSDCTNFVSQCVWAGYGGWDPTGSDSANRTRVNNKYRMTSTWYGGTGGGSSSWESVNSFYSYVKSNTGTGPRGTVYEEDKSVGSFNYSAIAKGDVLQGWPDSQNRYYHSIFISAVLKPGIPAEILYCSHSTARQDELLTKFTQWVGSGKMRGIRFNSTAY</sequence>
<evidence type="ECO:0000313" key="4">
    <source>
        <dbReference type="Proteomes" id="UP000070456"/>
    </source>
</evidence>
<protein>
    <recommendedName>
        <fullName evidence="2">Putative amidase domain-containing protein</fullName>
    </recommendedName>
</protein>
<evidence type="ECO:0000259" key="2">
    <source>
        <dbReference type="Pfam" id="PF12671"/>
    </source>
</evidence>
<dbReference type="Pfam" id="PF12671">
    <property type="entry name" value="Amidase_6"/>
    <property type="match status" value="1"/>
</dbReference>
<gene>
    <name evidence="3" type="ORF">AN619_27060</name>
</gene>
<dbReference type="AlphaFoldDB" id="A0A140L076"/>
<name>A0A140L076_9FIRM</name>
<organism evidence="3 4">
    <name type="scientific">Thermotalea metallivorans</name>
    <dbReference type="NCBI Taxonomy" id="520762"/>
    <lineage>
        <taxon>Bacteria</taxon>
        <taxon>Bacillati</taxon>
        <taxon>Bacillota</taxon>
        <taxon>Clostridia</taxon>
        <taxon>Peptostreptococcales</taxon>
        <taxon>Thermotaleaceae</taxon>
        <taxon>Thermotalea</taxon>
    </lineage>
</organism>